<dbReference type="AlphaFoldDB" id="A0A2U0I3X3"/>
<keyword evidence="3" id="KW-1185">Reference proteome</keyword>
<dbReference type="InterPro" id="IPR046111">
    <property type="entry name" value="DUF6048"/>
</dbReference>
<name>A0A2U0I3X3_9FLAO</name>
<organism evidence="2 3">
    <name type="scientific">Marixanthomonas spongiae</name>
    <dbReference type="NCBI Taxonomy" id="2174845"/>
    <lineage>
        <taxon>Bacteria</taxon>
        <taxon>Pseudomonadati</taxon>
        <taxon>Bacteroidota</taxon>
        <taxon>Flavobacteriia</taxon>
        <taxon>Flavobacteriales</taxon>
        <taxon>Flavobacteriaceae</taxon>
        <taxon>Marixanthomonas</taxon>
    </lineage>
</organism>
<dbReference type="RefSeq" id="WP_116693712.1">
    <property type="nucleotide sequence ID" value="NZ_QEHR01000003.1"/>
</dbReference>
<protein>
    <recommendedName>
        <fullName evidence="4">Outer membrane protein with beta-barrel domain</fullName>
    </recommendedName>
</protein>
<dbReference type="Proteomes" id="UP000245962">
    <property type="component" value="Unassembled WGS sequence"/>
</dbReference>
<reference evidence="2 3" key="1">
    <citation type="submission" date="2018-04" db="EMBL/GenBank/DDBJ databases">
        <title>Marixanthomonas spongiae HN-E44 sp. nov., isolated from a marine sponge.</title>
        <authorList>
            <person name="Luo L."/>
            <person name="Zhuang L."/>
        </authorList>
    </citation>
    <scope>NUCLEOTIDE SEQUENCE [LARGE SCALE GENOMIC DNA]</scope>
    <source>
        <strain evidence="2 3">HN-E44</strain>
    </source>
</reference>
<evidence type="ECO:0000256" key="1">
    <source>
        <dbReference type="SAM" id="SignalP"/>
    </source>
</evidence>
<accession>A0A2U0I3X3</accession>
<gene>
    <name evidence="2" type="ORF">DDV96_05310</name>
</gene>
<feature type="chain" id="PRO_5015743902" description="Outer membrane protein with beta-barrel domain" evidence="1">
    <location>
        <begin position="23"/>
        <end position="237"/>
    </location>
</feature>
<sequence length="237" mass="27009">MKTTRTLLFCISVFCVSLVTVAQEETEKNEAVIDSSVTNNKYGIRVGTDLSKFARTAFEKGYSGFEVIGDFRVSDKFYAAAELGNEKKERFEPNLNSITTGSYAKLGFDYNAYNNWIGMENAIFAGLRYGFSTFKQELLSYQVYTTNQAFPQTFKESPREYKGLTGHWVELIVGIKTEILNNLYLSVNLQLKRKLGEDEPDNFGNLYIPGFNRTYDFSEFGVGYGYTISYLIPIFKK</sequence>
<evidence type="ECO:0000313" key="2">
    <source>
        <dbReference type="EMBL" id="PVW15690.1"/>
    </source>
</evidence>
<proteinExistence type="predicted"/>
<evidence type="ECO:0008006" key="4">
    <source>
        <dbReference type="Google" id="ProtNLM"/>
    </source>
</evidence>
<dbReference type="OrthoDB" id="1199048at2"/>
<evidence type="ECO:0000313" key="3">
    <source>
        <dbReference type="Proteomes" id="UP000245962"/>
    </source>
</evidence>
<keyword evidence="1" id="KW-0732">Signal</keyword>
<dbReference type="EMBL" id="QEHR01000003">
    <property type="protein sequence ID" value="PVW15690.1"/>
    <property type="molecule type" value="Genomic_DNA"/>
</dbReference>
<feature type="signal peptide" evidence="1">
    <location>
        <begin position="1"/>
        <end position="22"/>
    </location>
</feature>
<dbReference type="Pfam" id="PF19515">
    <property type="entry name" value="DUF6048"/>
    <property type="match status" value="1"/>
</dbReference>
<comment type="caution">
    <text evidence="2">The sequence shown here is derived from an EMBL/GenBank/DDBJ whole genome shotgun (WGS) entry which is preliminary data.</text>
</comment>